<dbReference type="Pfam" id="PF00465">
    <property type="entry name" value="Fe-ADH"/>
    <property type="match status" value="1"/>
</dbReference>
<evidence type="ECO:0000313" key="5">
    <source>
        <dbReference type="Proteomes" id="UP000199492"/>
    </source>
</evidence>
<dbReference type="CDD" id="cd08184">
    <property type="entry name" value="Fe-ADH_KdnB-like"/>
    <property type="match status" value="1"/>
</dbReference>
<dbReference type="Pfam" id="PF25137">
    <property type="entry name" value="ADH_Fe_C"/>
    <property type="match status" value="1"/>
</dbReference>
<dbReference type="STRING" id="262004.SAMN04489796_10320"/>
<dbReference type="GO" id="GO:0046872">
    <property type="term" value="F:metal ion binding"/>
    <property type="evidence" value="ECO:0007669"/>
    <property type="project" value="InterPro"/>
</dbReference>
<dbReference type="PANTHER" id="PTHR11496:SF104">
    <property type="entry name" value="3-DEOXY-ALPHA-D-MANNO-OCTULOSONATE 8-OXIDASE"/>
    <property type="match status" value="1"/>
</dbReference>
<protein>
    <submittedName>
        <fullName evidence="4">Alcohol dehydrogenase, class IV</fullName>
    </submittedName>
</protein>
<keyword evidence="1" id="KW-0560">Oxidoreductase</keyword>
<dbReference type="GO" id="GO:0004022">
    <property type="term" value="F:alcohol dehydrogenase (NAD+) activity"/>
    <property type="evidence" value="ECO:0007669"/>
    <property type="project" value="TreeGrafter"/>
</dbReference>
<accession>A0A1G8CRN6</accession>
<dbReference type="Proteomes" id="UP000199492">
    <property type="component" value="Unassembled WGS sequence"/>
</dbReference>
<gene>
    <name evidence="4" type="ORF">SAMN04489796_10320</name>
</gene>
<dbReference type="SUPFAM" id="SSF56796">
    <property type="entry name" value="Dehydroquinate synthase-like"/>
    <property type="match status" value="1"/>
</dbReference>
<evidence type="ECO:0000313" key="4">
    <source>
        <dbReference type="EMBL" id="SDH47590.1"/>
    </source>
</evidence>
<keyword evidence="5" id="KW-1185">Reference proteome</keyword>
<feature type="domain" description="Fe-containing alcohol dehydrogenase-like C-terminal" evidence="3">
    <location>
        <begin position="184"/>
        <end position="292"/>
    </location>
</feature>
<evidence type="ECO:0000259" key="3">
    <source>
        <dbReference type="Pfam" id="PF25137"/>
    </source>
</evidence>
<proteinExistence type="predicted"/>
<dbReference type="InterPro" id="IPR056798">
    <property type="entry name" value="ADH_Fe_C"/>
</dbReference>
<organism evidence="4 5">
    <name type="scientific">Winogradskyella thalassocola</name>
    <dbReference type="NCBI Taxonomy" id="262004"/>
    <lineage>
        <taxon>Bacteria</taxon>
        <taxon>Pseudomonadati</taxon>
        <taxon>Bacteroidota</taxon>
        <taxon>Flavobacteriia</taxon>
        <taxon>Flavobacteriales</taxon>
        <taxon>Flavobacteriaceae</taxon>
        <taxon>Winogradskyella</taxon>
    </lineage>
</organism>
<dbReference type="Gene3D" id="1.20.1090.10">
    <property type="entry name" value="Dehydroquinate synthase-like - alpha domain"/>
    <property type="match status" value="1"/>
</dbReference>
<dbReference type="EMBL" id="FNCZ01000003">
    <property type="protein sequence ID" value="SDH47590.1"/>
    <property type="molecule type" value="Genomic_DNA"/>
</dbReference>
<dbReference type="InterPro" id="IPR039697">
    <property type="entry name" value="Alcohol_dehydrogenase_Fe"/>
</dbReference>
<evidence type="ECO:0000259" key="2">
    <source>
        <dbReference type="Pfam" id="PF00465"/>
    </source>
</evidence>
<name>A0A1G8CRN6_9FLAO</name>
<feature type="domain" description="Alcohol dehydrogenase iron-type/glycerol dehydrogenase GldA" evidence="2">
    <location>
        <begin position="4"/>
        <end position="171"/>
    </location>
</feature>
<dbReference type="OrthoDB" id="9801156at2"/>
<evidence type="ECO:0000256" key="1">
    <source>
        <dbReference type="ARBA" id="ARBA00023002"/>
    </source>
</evidence>
<reference evidence="5" key="1">
    <citation type="submission" date="2016-10" db="EMBL/GenBank/DDBJ databases">
        <authorList>
            <person name="Varghese N."/>
            <person name="Submissions S."/>
        </authorList>
    </citation>
    <scope>NUCLEOTIDE SEQUENCE [LARGE SCALE GENOMIC DNA]</scope>
    <source>
        <strain evidence="5">DSM 15363</strain>
    </source>
</reference>
<dbReference type="AlphaFoldDB" id="A0A1G8CRN6"/>
<dbReference type="InterPro" id="IPR001670">
    <property type="entry name" value="ADH_Fe/GldA"/>
</dbReference>
<dbReference type="Gene3D" id="3.40.50.1970">
    <property type="match status" value="1"/>
</dbReference>
<dbReference type="PANTHER" id="PTHR11496">
    <property type="entry name" value="ALCOHOL DEHYDROGENASE"/>
    <property type="match status" value="1"/>
</dbReference>
<sequence>MVSRVVFGRGSFNQLDEILALKRKGRNAPFIFYVDDVFKGNHWLTSRITLSYKDKIIYVPTKEEPSTGQIDQLVEDIILEYSELPSGIIGIGGGTVLDIAKAVSLMLTNKGESKDYQGWDLIKHAAIYHVGIPTISGTGAEVSRTTILTGPVRKLGINSDYTPFDQVILDPELTKDVPKDQWFYTGMDCFVHCVESLTGTYLNAFSQSYGEKAYELCKDIFLGDSLSPEESQDKLMMASWHGGMSIAYSQVGVAHAMSYGLGYLLGVKHGIGNCIVFDHLEEFYPEGVAIFKQMKAKHNIEIPLGICADLEQDQFDIMIDVALSLEPLWENAIGKNWKTIMTRQKLQELYKKM</sequence>